<evidence type="ECO:0000256" key="2">
    <source>
        <dbReference type="ARBA" id="ARBA00023239"/>
    </source>
</evidence>
<proteinExistence type="predicted"/>
<sequence>MKKDYGVLVIAHGTKNNQAKILIENTVQAVQTPFPKTIAYLEFDKEQTISSGISLLENIGVNKIIIIPLFVSSGSTHLNEIKYMLGLDHSTNHPEIQQISINTPILWCSPMDDDPILFKLIFEQINMLSSNSSEENLLLIAHGSEQAYNNHIWKQLLEKLKQKIEHHYSFSAISYATLHPDNVTFVAKRLLRNGKKLIAIPLVISQGYLTEKKIPSKLDGLDVMWNGQTLIPHPLMTSWLEAKISERIVQEEER</sequence>
<reference evidence="3 4" key="1">
    <citation type="submission" date="2016-12" db="EMBL/GenBank/DDBJ databases">
        <title>The whole genome sequencing and assembly of Bacillus cohnii DSM 6307T strain.</title>
        <authorList>
            <person name="Lee Y.-J."/>
            <person name="Yi H."/>
            <person name="Bahn Y.-S."/>
            <person name="Kim J.F."/>
            <person name="Lee D.-W."/>
        </authorList>
    </citation>
    <scope>NUCLEOTIDE SEQUENCE [LARGE SCALE GENOMIC DNA]</scope>
    <source>
        <strain evidence="3 4">DSM 6307</strain>
    </source>
</reference>
<evidence type="ECO:0000313" key="4">
    <source>
        <dbReference type="Proteomes" id="UP000215224"/>
    </source>
</evidence>
<dbReference type="PANTHER" id="PTHR33542:SF3">
    <property type="entry name" value="SIROHYDROCHLORIN FERROCHELATASE, CHLOROPLASTIC"/>
    <property type="match status" value="1"/>
</dbReference>
<dbReference type="RefSeq" id="WP_066412133.1">
    <property type="nucleotide sequence ID" value="NZ_CP018866.1"/>
</dbReference>
<dbReference type="GO" id="GO:0046872">
    <property type="term" value="F:metal ion binding"/>
    <property type="evidence" value="ECO:0007669"/>
    <property type="project" value="UniProtKB-KW"/>
</dbReference>
<organism evidence="3 4">
    <name type="scientific">Sutcliffiella cohnii</name>
    <dbReference type="NCBI Taxonomy" id="33932"/>
    <lineage>
        <taxon>Bacteria</taxon>
        <taxon>Bacillati</taxon>
        <taxon>Bacillota</taxon>
        <taxon>Bacilli</taxon>
        <taxon>Bacillales</taxon>
        <taxon>Bacillaceae</taxon>
        <taxon>Sutcliffiella</taxon>
    </lineage>
</organism>
<dbReference type="InterPro" id="IPR050963">
    <property type="entry name" value="Sirohydro_Cobaltochel/CbiX"/>
</dbReference>
<evidence type="ECO:0000313" key="3">
    <source>
        <dbReference type="EMBL" id="AST90725.1"/>
    </source>
</evidence>
<dbReference type="PANTHER" id="PTHR33542">
    <property type="entry name" value="SIROHYDROCHLORIN FERROCHELATASE, CHLOROPLASTIC"/>
    <property type="match status" value="1"/>
</dbReference>
<dbReference type="EMBL" id="CP018866">
    <property type="protein sequence ID" value="AST90725.1"/>
    <property type="molecule type" value="Genomic_DNA"/>
</dbReference>
<dbReference type="SUPFAM" id="SSF53800">
    <property type="entry name" value="Chelatase"/>
    <property type="match status" value="1"/>
</dbReference>
<dbReference type="Pfam" id="PF01903">
    <property type="entry name" value="CbiX"/>
    <property type="match status" value="1"/>
</dbReference>
<dbReference type="AlphaFoldDB" id="A0A223KMJ8"/>
<keyword evidence="2" id="KW-0456">Lyase</keyword>
<gene>
    <name evidence="3" type="ORF">BC6307_05225</name>
</gene>
<evidence type="ECO:0008006" key="5">
    <source>
        <dbReference type="Google" id="ProtNLM"/>
    </source>
</evidence>
<protein>
    <recommendedName>
        <fullName evidence="5">Cobalamin biosynthesis protein CbiX</fullName>
    </recommendedName>
</protein>
<dbReference type="Gene3D" id="3.40.50.1400">
    <property type="match status" value="2"/>
</dbReference>
<keyword evidence="1" id="KW-0479">Metal-binding</keyword>
<dbReference type="GO" id="GO:0016829">
    <property type="term" value="F:lyase activity"/>
    <property type="evidence" value="ECO:0007669"/>
    <property type="project" value="UniProtKB-KW"/>
</dbReference>
<keyword evidence="4" id="KW-1185">Reference proteome</keyword>
<dbReference type="InterPro" id="IPR002762">
    <property type="entry name" value="CbiX-like"/>
</dbReference>
<dbReference type="KEGG" id="bcoh:BC6307_05225"/>
<evidence type="ECO:0000256" key="1">
    <source>
        <dbReference type="ARBA" id="ARBA00022723"/>
    </source>
</evidence>
<dbReference type="STRING" id="1314751.GCA_001591425_00687"/>
<name>A0A223KMJ8_9BACI</name>
<dbReference type="Proteomes" id="UP000215224">
    <property type="component" value="Chromosome"/>
</dbReference>
<accession>A0A223KMJ8</accession>